<evidence type="ECO:0000313" key="2">
    <source>
        <dbReference type="EMBL" id="KPB02332.1"/>
    </source>
</evidence>
<dbReference type="STRING" id="1514904.SU32_03485"/>
<dbReference type="InterPro" id="IPR007138">
    <property type="entry name" value="ABM_dom"/>
</dbReference>
<dbReference type="Gene3D" id="3.30.70.100">
    <property type="match status" value="1"/>
</dbReference>
<dbReference type="PANTHER" id="PTHR33336">
    <property type="entry name" value="QUINOL MONOOXYGENASE YGIN-RELATED"/>
    <property type="match status" value="1"/>
</dbReference>
<keyword evidence="3" id="KW-1185">Reference proteome</keyword>
<dbReference type="GO" id="GO:0005829">
    <property type="term" value="C:cytosol"/>
    <property type="evidence" value="ECO:0007669"/>
    <property type="project" value="TreeGrafter"/>
</dbReference>
<dbReference type="InterPro" id="IPR050744">
    <property type="entry name" value="AI-2_Isomerase_LsrG"/>
</dbReference>
<comment type="caution">
    <text evidence="2">The sequence shown here is derived from an EMBL/GenBank/DDBJ whole genome shotgun (WGS) entry which is preliminary data.</text>
</comment>
<proteinExistence type="predicted"/>
<feature type="domain" description="ABM" evidence="1">
    <location>
        <begin position="3"/>
        <end position="92"/>
    </location>
</feature>
<reference evidence="2 3" key="1">
    <citation type="submission" date="2015-01" db="EMBL/GenBank/DDBJ databases">
        <title>Ahrensia donghaiensis sp. nov., a novel dimethylsulphoniopropionate-cleavage bacterium isolated from seawater and emended descriptions of the genus Ahrensia and Ahrensia kielensis.</title>
        <authorList>
            <person name="Liu J."/>
        </authorList>
    </citation>
    <scope>NUCLEOTIDE SEQUENCE [LARGE SCALE GENOMIC DNA]</scope>
    <source>
        <strain evidence="2 3">LZD062</strain>
    </source>
</reference>
<organism evidence="2 3">
    <name type="scientific">Ahrensia marina</name>
    <dbReference type="NCBI Taxonomy" id="1514904"/>
    <lineage>
        <taxon>Bacteria</taxon>
        <taxon>Pseudomonadati</taxon>
        <taxon>Pseudomonadota</taxon>
        <taxon>Alphaproteobacteria</taxon>
        <taxon>Hyphomicrobiales</taxon>
        <taxon>Ahrensiaceae</taxon>
        <taxon>Ahrensia</taxon>
    </lineage>
</organism>
<gene>
    <name evidence="2" type="ORF">SU32_03485</name>
</gene>
<accession>A0A0N0E8H0</accession>
<dbReference type="PROSITE" id="PS51725">
    <property type="entry name" value="ABM"/>
    <property type="match status" value="1"/>
</dbReference>
<dbReference type="GO" id="GO:0016491">
    <property type="term" value="F:oxidoreductase activity"/>
    <property type="evidence" value="ECO:0007669"/>
    <property type="project" value="TreeGrafter"/>
</dbReference>
<evidence type="ECO:0000259" key="1">
    <source>
        <dbReference type="PROSITE" id="PS51725"/>
    </source>
</evidence>
<dbReference type="RefSeq" id="WP_082376394.1">
    <property type="nucleotide sequence ID" value="NZ_JXMU01000003.1"/>
</dbReference>
<protein>
    <recommendedName>
        <fullName evidence="1">ABM domain-containing protein</fullName>
    </recommendedName>
</protein>
<dbReference type="EMBL" id="JXMU01000003">
    <property type="protein sequence ID" value="KPB02332.1"/>
    <property type="molecule type" value="Genomic_DNA"/>
</dbReference>
<dbReference type="OrthoDB" id="9812754at2"/>
<dbReference type="PATRIC" id="fig|1514904.3.peg.2407"/>
<sequence length="99" mass="11294">MSFAVIVTFKVHDADIAAFMPLMVKQAKNSLELEPACRIFEIWQNSGDESTVKLYEVYDDSAAFQSHLDSDHFKAFDQAVASMIAHKNIERLDRKIELD</sequence>
<dbReference type="AlphaFoldDB" id="A0A0N0E8H0"/>
<dbReference type="Pfam" id="PF03992">
    <property type="entry name" value="ABM"/>
    <property type="match status" value="1"/>
</dbReference>
<dbReference type="Proteomes" id="UP000038011">
    <property type="component" value="Unassembled WGS sequence"/>
</dbReference>
<dbReference type="PANTHER" id="PTHR33336:SF1">
    <property type="entry name" value="(4S)-4-HYDROXY-5-PHOSPHONOOXYPENTANE-2,3-DIONE ISOMERASE"/>
    <property type="match status" value="1"/>
</dbReference>
<name>A0A0N0E8H0_9HYPH</name>
<dbReference type="InterPro" id="IPR011008">
    <property type="entry name" value="Dimeric_a/b-barrel"/>
</dbReference>
<dbReference type="SUPFAM" id="SSF54909">
    <property type="entry name" value="Dimeric alpha+beta barrel"/>
    <property type="match status" value="1"/>
</dbReference>
<evidence type="ECO:0000313" key="3">
    <source>
        <dbReference type="Proteomes" id="UP000038011"/>
    </source>
</evidence>